<evidence type="ECO:0000313" key="2">
    <source>
        <dbReference type="EMBL" id="MFD1676283.1"/>
    </source>
</evidence>
<sequence>MLFLLNGWSPIIITGLSIIIGFLMVIYIPFVIRMIDGPFVVAVVTCFIGLIIAITVPVAIHITYKETLTNIESKEKMAVSPLLKSGVAAVEDEGPGGFGMRVVSVLENNGDAGHFYYSPQTNKAIKMQ</sequence>
<reference evidence="3" key="1">
    <citation type="journal article" date="2019" name="Int. J. Syst. Evol. Microbiol.">
        <title>The Global Catalogue of Microorganisms (GCM) 10K type strain sequencing project: providing services to taxonomists for standard genome sequencing and annotation.</title>
        <authorList>
            <consortium name="The Broad Institute Genomics Platform"/>
            <consortium name="The Broad Institute Genome Sequencing Center for Infectious Disease"/>
            <person name="Wu L."/>
            <person name="Ma J."/>
        </authorList>
    </citation>
    <scope>NUCLEOTIDE SEQUENCE [LARGE SCALE GENOMIC DNA]</scope>
    <source>
        <strain evidence="3">CGMCC 1.12286</strain>
    </source>
</reference>
<gene>
    <name evidence="2" type="ORF">ACFSB2_16380</name>
</gene>
<accession>A0ABW4JMF5</accession>
<keyword evidence="1" id="KW-1133">Transmembrane helix</keyword>
<keyword evidence="3" id="KW-1185">Reference proteome</keyword>
<feature type="transmembrane region" description="Helical" evidence="1">
    <location>
        <begin position="12"/>
        <end position="32"/>
    </location>
</feature>
<feature type="transmembrane region" description="Helical" evidence="1">
    <location>
        <begin position="39"/>
        <end position="64"/>
    </location>
</feature>
<dbReference type="RefSeq" id="WP_377944179.1">
    <property type="nucleotide sequence ID" value="NZ_JBHUCX010000045.1"/>
</dbReference>
<comment type="caution">
    <text evidence="2">The sequence shown here is derived from an EMBL/GenBank/DDBJ whole genome shotgun (WGS) entry which is preliminary data.</text>
</comment>
<name>A0ABW4JMF5_9BACL</name>
<protein>
    <submittedName>
        <fullName evidence="2">Uncharacterized protein</fullName>
    </submittedName>
</protein>
<organism evidence="2 3">
    <name type="scientific">Alicyclobacillus fodiniaquatilis</name>
    <dbReference type="NCBI Taxonomy" id="1661150"/>
    <lineage>
        <taxon>Bacteria</taxon>
        <taxon>Bacillati</taxon>
        <taxon>Bacillota</taxon>
        <taxon>Bacilli</taxon>
        <taxon>Bacillales</taxon>
        <taxon>Alicyclobacillaceae</taxon>
        <taxon>Alicyclobacillus</taxon>
    </lineage>
</organism>
<proteinExistence type="predicted"/>
<keyword evidence="1" id="KW-0472">Membrane</keyword>
<dbReference type="Proteomes" id="UP001597079">
    <property type="component" value="Unassembled WGS sequence"/>
</dbReference>
<evidence type="ECO:0000256" key="1">
    <source>
        <dbReference type="SAM" id="Phobius"/>
    </source>
</evidence>
<dbReference type="EMBL" id="JBHUCX010000045">
    <property type="protein sequence ID" value="MFD1676283.1"/>
    <property type="molecule type" value="Genomic_DNA"/>
</dbReference>
<evidence type="ECO:0000313" key="3">
    <source>
        <dbReference type="Proteomes" id="UP001597079"/>
    </source>
</evidence>
<keyword evidence="1" id="KW-0812">Transmembrane</keyword>